<dbReference type="GO" id="GO:0007346">
    <property type="term" value="P:regulation of mitotic cell cycle"/>
    <property type="evidence" value="ECO:0007669"/>
    <property type="project" value="TreeGrafter"/>
</dbReference>
<dbReference type="RefSeq" id="XP_002426508.1">
    <property type="nucleotide sequence ID" value="XM_002426463.1"/>
</dbReference>
<evidence type="ECO:0000259" key="8">
    <source>
        <dbReference type="PROSITE" id="PS50011"/>
    </source>
</evidence>
<dbReference type="GO" id="GO:0008353">
    <property type="term" value="F:RNA polymerase II CTD heptapeptide repeat kinase activity"/>
    <property type="evidence" value="ECO:0007669"/>
    <property type="project" value="UniProtKB-EC"/>
</dbReference>
<dbReference type="eggNOG" id="KOG0663">
    <property type="taxonomic scope" value="Eukaryota"/>
</dbReference>
<feature type="region of interest" description="Disordered" evidence="7">
    <location>
        <begin position="655"/>
        <end position="687"/>
    </location>
</feature>
<feature type="region of interest" description="Disordered" evidence="7">
    <location>
        <begin position="275"/>
        <end position="416"/>
    </location>
</feature>
<evidence type="ECO:0000313" key="10">
    <source>
        <dbReference type="EnsemblMetazoa" id="PHUM257280-PA"/>
    </source>
</evidence>
<evidence type="ECO:0000256" key="1">
    <source>
        <dbReference type="ARBA" id="ARBA00006485"/>
    </source>
</evidence>
<feature type="compositionally biased region" description="Basic and acidic residues" evidence="7">
    <location>
        <begin position="118"/>
        <end position="129"/>
    </location>
</feature>
<dbReference type="InterPro" id="IPR000719">
    <property type="entry name" value="Prot_kinase_dom"/>
</dbReference>
<evidence type="ECO:0000256" key="4">
    <source>
        <dbReference type="ARBA" id="ARBA00022741"/>
    </source>
</evidence>
<dbReference type="PANTHER" id="PTHR24056:SF107">
    <property type="entry name" value="CYCLIN-DEPENDENT KINASE 11A-RELATED"/>
    <property type="match status" value="1"/>
</dbReference>
<dbReference type="PANTHER" id="PTHR24056">
    <property type="entry name" value="CELL DIVISION PROTEIN KINASE"/>
    <property type="match status" value="1"/>
</dbReference>
<dbReference type="Proteomes" id="UP000009046">
    <property type="component" value="Unassembled WGS sequence"/>
</dbReference>
<dbReference type="InterPro" id="IPR008271">
    <property type="entry name" value="Ser/Thr_kinase_AS"/>
</dbReference>
<comment type="similarity">
    <text evidence="1">Belongs to the protein kinase superfamily. CMGC Ser/Thr protein kinase family. CDC2/CDKX subfamily.</text>
</comment>
<evidence type="ECO:0000256" key="2">
    <source>
        <dbReference type="ARBA" id="ARBA00022527"/>
    </source>
</evidence>
<keyword evidence="3 9" id="KW-0808">Transferase</keyword>
<dbReference type="SUPFAM" id="SSF56112">
    <property type="entry name" value="Protein kinase-like (PK-like)"/>
    <property type="match status" value="1"/>
</dbReference>
<evidence type="ECO:0000313" key="9">
    <source>
        <dbReference type="EMBL" id="EEB13770.1"/>
    </source>
</evidence>
<evidence type="ECO:0000256" key="6">
    <source>
        <dbReference type="ARBA" id="ARBA00022840"/>
    </source>
</evidence>
<feature type="domain" description="Protein kinase" evidence="8">
    <location>
        <begin position="219"/>
        <end position="641"/>
    </location>
</feature>
<feature type="compositionally biased region" description="Acidic residues" evidence="7">
    <location>
        <begin position="314"/>
        <end position="348"/>
    </location>
</feature>
<dbReference type="GO" id="GO:0005634">
    <property type="term" value="C:nucleus"/>
    <property type="evidence" value="ECO:0007669"/>
    <property type="project" value="TreeGrafter"/>
</dbReference>
<dbReference type="CTD" id="8235241"/>
<feature type="compositionally biased region" description="Basic and acidic residues" evidence="7">
    <location>
        <begin position="54"/>
        <end position="68"/>
    </location>
</feature>
<dbReference type="STRING" id="121224.E0VK64"/>
<dbReference type="GeneID" id="8235241"/>
<reference evidence="9" key="1">
    <citation type="submission" date="2007-04" db="EMBL/GenBank/DDBJ databases">
        <title>Annotation of Pediculus humanus corporis strain USDA.</title>
        <authorList>
            <person name="Kirkness E."/>
            <person name="Hannick L."/>
            <person name="Hass B."/>
            <person name="Bruggner R."/>
            <person name="Lawson D."/>
            <person name="Bidwell S."/>
            <person name="Joardar V."/>
            <person name="Caler E."/>
            <person name="Walenz B."/>
            <person name="Inman J."/>
            <person name="Schobel S."/>
            <person name="Galinsky K."/>
            <person name="Amedeo P."/>
            <person name="Strausberg R."/>
        </authorList>
    </citation>
    <scope>NUCLEOTIDE SEQUENCE</scope>
    <source>
        <strain evidence="9">USDA</strain>
    </source>
</reference>
<sequence>MDVDVHDEASLKNKDDDRLSFSLSEEEADDTTDSLDIKPPQAISHRKPRHKKDKFSYRDSKRSHSHKEISHRKSHHLSSSEKKKQHKSSDRGYRDRESLHSKEKDYREKRLSHRERRSQRERSDHEYLRESRLTKEQFYRVENKSQDKINTEKISIRELSIEDPLRADQILQDLRGKLLVKRNIREGKAFSSDKYDEPEKKVARKEREDGSPFNETAKEKAERLEKEGRKAKLLEAEREMAKRKEVSRRELEARRERQNIEKEKDRMLKEIVKKHQLDQRKDKIIHDIVVVSDNSESEESYASTNSTTSMRENDEYEEFEDDEDVEEEEDNDEEVEGSENEESDEEDLDRSLESAPPLEKSPLQSDIEMEEDKKSENSDTGKNISAEDSEKANNAEKKSNYDSPKKDSPDESEEVLPPYLPAIQGCRSVEEFQCLNRIEEGTYGVVYRAKDKRTGEVKCLMQQLLRAVAHLHDNWILHRDLKTSNLLLSHKGVLKVGDFGLAREYGSPLKIYTPIVVTLWYRAPELLLQSKEYTTAIDMWSVGCIFGELLQMEALFSGRSDMDQLNKIFKELGTPNEKIWPGYNKLPAIQKVAFAEYPINQIRNRFGTILSDLGIDLINRFLTYDPVQRITAEDALKHNYFKEAPLPIDPAMFPTWPAKSEQGHKKVNNSPKPPSGGKEYKQLEDTDDDVSAGGFHMGVIERRVNTIGPGFSLKF</sequence>
<dbReference type="GO" id="GO:0005524">
    <property type="term" value="F:ATP binding"/>
    <property type="evidence" value="ECO:0007669"/>
    <property type="project" value="UniProtKB-KW"/>
</dbReference>
<feature type="compositionally biased region" description="Basic residues" evidence="7">
    <location>
        <begin position="44"/>
        <end position="53"/>
    </location>
</feature>
<feature type="region of interest" description="Disordered" evidence="7">
    <location>
        <begin position="191"/>
        <end position="262"/>
    </location>
</feature>
<dbReference type="AlphaFoldDB" id="E0VK64"/>
<organism>
    <name type="scientific">Pediculus humanus subsp. corporis</name>
    <name type="common">Body louse</name>
    <dbReference type="NCBI Taxonomy" id="121224"/>
    <lineage>
        <taxon>Eukaryota</taxon>
        <taxon>Metazoa</taxon>
        <taxon>Ecdysozoa</taxon>
        <taxon>Arthropoda</taxon>
        <taxon>Hexapoda</taxon>
        <taxon>Insecta</taxon>
        <taxon>Pterygota</taxon>
        <taxon>Neoptera</taxon>
        <taxon>Paraneoptera</taxon>
        <taxon>Psocodea</taxon>
        <taxon>Troctomorpha</taxon>
        <taxon>Phthiraptera</taxon>
        <taxon>Anoplura</taxon>
        <taxon>Pediculidae</taxon>
        <taxon>Pediculus</taxon>
    </lineage>
</organism>
<dbReference type="PROSITE" id="PS00108">
    <property type="entry name" value="PROTEIN_KINASE_ST"/>
    <property type="match status" value="1"/>
</dbReference>
<dbReference type="VEuPathDB" id="VectorBase:PHUM257280"/>
<evidence type="ECO:0000256" key="3">
    <source>
        <dbReference type="ARBA" id="ARBA00022679"/>
    </source>
</evidence>
<dbReference type="Gene3D" id="1.10.510.10">
    <property type="entry name" value="Transferase(Phosphotransferase) domain 1"/>
    <property type="match status" value="1"/>
</dbReference>
<dbReference type="InterPro" id="IPR011009">
    <property type="entry name" value="Kinase-like_dom_sf"/>
</dbReference>
<reference evidence="10" key="3">
    <citation type="submission" date="2021-02" db="UniProtKB">
        <authorList>
            <consortium name="EnsemblMetazoa"/>
        </authorList>
    </citation>
    <scope>IDENTIFICATION</scope>
    <source>
        <strain evidence="10">USDA</strain>
    </source>
</reference>
<evidence type="ECO:0000313" key="11">
    <source>
        <dbReference type="Proteomes" id="UP000009046"/>
    </source>
</evidence>
<dbReference type="FunFam" id="1.10.510.10:FF:000124">
    <property type="entry name" value="cyclin-dependent kinase 11B isoform X1"/>
    <property type="match status" value="1"/>
</dbReference>
<dbReference type="InParanoid" id="E0VK64"/>
<keyword evidence="5 9" id="KW-0418">Kinase</keyword>
<name>E0VK64_PEDHC</name>
<reference evidence="9" key="2">
    <citation type="submission" date="2007-04" db="EMBL/GenBank/DDBJ databases">
        <title>The genome of the human body louse.</title>
        <authorList>
            <consortium name="The Human Body Louse Genome Consortium"/>
            <person name="Kirkness E."/>
            <person name="Walenz B."/>
            <person name="Hass B."/>
            <person name="Bruggner R."/>
            <person name="Strausberg R."/>
        </authorList>
    </citation>
    <scope>NUCLEOTIDE SEQUENCE</scope>
    <source>
        <strain evidence="9">USDA</strain>
    </source>
</reference>
<dbReference type="OMA" id="RDIRDYK"/>
<keyword evidence="4" id="KW-0547">Nucleotide-binding</keyword>
<dbReference type="EnsemblMetazoa" id="PHUM257280-RA">
    <property type="protein sequence ID" value="PHUM257280-PA"/>
    <property type="gene ID" value="PHUM257280"/>
</dbReference>
<proteinExistence type="inferred from homology"/>
<dbReference type="PROSITE" id="PS50011">
    <property type="entry name" value="PROTEIN_KINASE_DOM"/>
    <property type="match status" value="1"/>
</dbReference>
<dbReference type="EC" id="2.7.11.23" evidence="9"/>
<dbReference type="Pfam" id="PF00069">
    <property type="entry name" value="Pkinase"/>
    <property type="match status" value="1"/>
</dbReference>
<gene>
    <name evidence="10" type="primary">8235241</name>
    <name evidence="9" type="ORF">Phum_PHUM257280</name>
</gene>
<feature type="compositionally biased region" description="Polar residues" evidence="7">
    <location>
        <begin position="301"/>
        <end position="310"/>
    </location>
</feature>
<dbReference type="InterPro" id="IPR050108">
    <property type="entry name" value="CDK"/>
</dbReference>
<feature type="compositionally biased region" description="Basic and acidic residues" evidence="7">
    <location>
        <begin position="388"/>
        <end position="409"/>
    </location>
</feature>
<feature type="compositionally biased region" description="Basic and acidic residues" evidence="7">
    <location>
        <begin position="1"/>
        <end position="19"/>
    </location>
</feature>
<accession>E0VK64</accession>
<dbReference type="OrthoDB" id="647at2759"/>
<dbReference type="EMBL" id="AAZO01002980">
    <property type="status" value="NOT_ANNOTATED_CDS"/>
    <property type="molecule type" value="Genomic_DNA"/>
</dbReference>
<protein>
    <submittedName>
        <fullName evidence="9">Serine/threonine-protein kinase PITSLRE, putative</fullName>
        <ecNumber evidence="9">2.7.11.23</ecNumber>
    </submittedName>
</protein>
<dbReference type="EMBL" id="DS235239">
    <property type="protein sequence ID" value="EEB13770.1"/>
    <property type="molecule type" value="Genomic_DNA"/>
</dbReference>
<evidence type="ECO:0000256" key="7">
    <source>
        <dbReference type="SAM" id="MobiDB-lite"/>
    </source>
</evidence>
<dbReference type="HOGENOM" id="CLU_000288_91_3_1"/>
<feature type="compositionally biased region" description="Basic and acidic residues" evidence="7">
    <location>
        <begin position="78"/>
        <end position="109"/>
    </location>
</feature>
<keyword evidence="2" id="KW-0723">Serine/threonine-protein kinase</keyword>
<dbReference type="SMART" id="SM00220">
    <property type="entry name" value="S_TKc"/>
    <property type="match status" value="1"/>
</dbReference>
<evidence type="ECO:0000256" key="5">
    <source>
        <dbReference type="ARBA" id="ARBA00022777"/>
    </source>
</evidence>
<dbReference type="EMBL" id="AAZO01002981">
    <property type="status" value="NOT_ANNOTATED_CDS"/>
    <property type="molecule type" value="Genomic_DNA"/>
</dbReference>
<keyword evidence="6" id="KW-0067">ATP-binding</keyword>
<keyword evidence="11" id="KW-1185">Reference proteome</keyword>
<feature type="compositionally biased region" description="Basic and acidic residues" evidence="7">
    <location>
        <begin position="275"/>
        <end position="286"/>
    </location>
</feature>
<dbReference type="KEGG" id="phu:Phum_PHUM257280"/>
<feature type="compositionally biased region" description="Acidic residues" evidence="7">
    <location>
        <begin position="24"/>
        <end position="33"/>
    </location>
</feature>
<feature type="region of interest" description="Disordered" evidence="7">
    <location>
        <begin position="1"/>
        <end position="129"/>
    </location>
</feature>